<keyword evidence="4 10" id="KW-0479">Metal-binding</keyword>
<evidence type="ECO:0000256" key="10">
    <source>
        <dbReference type="PROSITE-ProRule" id="PRU00723"/>
    </source>
</evidence>
<keyword evidence="5" id="KW-0255">Endonuclease</keyword>
<feature type="zinc finger region" description="C3H1-type" evidence="10">
    <location>
        <begin position="535"/>
        <end position="560"/>
    </location>
</feature>
<accession>A0ABN8LDS2</accession>
<dbReference type="PROSITE" id="PS50103">
    <property type="entry name" value="ZF_C3H1"/>
    <property type="match status" value="1"/>
</dbReference>
<evidence type="ECO:0000256" key="7">
    <source>
        <dbReference type="ARBA" id="ARBA00022801"/>
    </source>
</evidence>
<dbReference type="Proteomes" id="UP001159427">
    <property type="component" value="Unassembled WGS sequence"/>
</dbReference>
<feature type="domain" description="C3H1-type" evidence="12">
    <location>
        <begin position="535"/>
        <end position="560"/>
    </location>
</feature>
<comment type="caution">
    <text evidence="13">The sequence shown here is derived from an EMBL/GenBank/DDBJ whole genome shotgun (WGS) entry which is preliminary data.</text>
</comment>
<name>A0ABN8LDS2_9CNID</name>
<dbReference type="Pfam" id="PF18039">
    <property type="entry name" value="UBA_6"/>
    <property type="match status" value="1"/>
</dbReference>
<comment type="cofactor">
    <cofactor evidence="1">
        <name>Mg(2+)</name>
        <dbReference type="ChEBI" id="CHEBI:18420"/>
    </cofactor>
</comment>
<dbReference type="InterPro" id="IPR021869">
    <property type="entry name" value="RNase_Zc3h12_NYN"/>
</dbReference>
<evidence type="ECO:0000256" key="2">
    <source>
        <dbReference type="ARBA" id="ARBA00010922"/>
    </source>
</evidence>
<dbReference type="Gene3D" id="3.40.50.11980">
    <property type="match status" value="1"/>
</dbReference>
<comment type="similarity">
    <text evidence="2">Belongs to the ZC3H12 family.</text>
</comment>
<dbReference type="InterPro" id="IPR056629">
    <property type="entry name" value="KH_N4BP1_1st"/>
</dbReference>
<keyword evidence="6 10" id="KW-0863">Zinc-finger</keyword>
<dbReference type="InterPro" id="IPR051101">
    <property type="entry name" value="ZC3H12/N4BP1_RNase_Reg"/>
</dbReference>
<dbReference type="InterPro" id="IPR040546">
    <property type="entry name" value="Rege-1_UBA-like"/>
</dbReference>
<keyword evidence="14" id="KW-1185">Reference proteome</keyword>
<protein>
    <recommendedName>
        <fullName evidence="12">C3H1-type domain-containing protein</fullName>
    </recommendedName>
</protein>
<dbReference type="PANTHER" id="PTHR12876">
    <property type="entry name" value="N4BP1-RELATED"/>
    <property type="match status" value="1"/>
</dbReference>
<evidence type="ECO:0000256" key="6">
    <source>
        <dbReference type="ARBA" id="ARBA00022771"/>
    </source>
</evidence>
<sequence length="615" mass="68726">MADNDIVDELTVEHGKRTVVGKAFERIRLLFHVLVNFSTPEESAVKSGIQWLALKGEKDSLNKAKEYIKSLCNPELVISVPFAEQFFSVLYNSWDDLERSTSAVVKFPSRKECSIQGSAEAVIMAQSAIEDKLKTPQPPAIEPQLREFAIKLGYSNQVIDQAVQKLGSNVTQNTLLNELLKQTASLPYQISATPSQPKPSSGPVAPHSRQREVVARGAPNASSIMRSGYENPPDHMVRAPIHPHWDREPSPGPSMPYNRRDVITKGMPDPVSRLGYEIPGDVVERCVPRGTKRGFENQRPDDIVARGCSSAQPLMNVLVGPYGNQVSPLYDSREIASSSGMSATEARLDEQEQLMYQQIVGAKKTSVSASSNLRPIVIDGSNVAMSHGRQDIYSCRGIQLCVDWFRDRGHKEITVFVPSWRKEASRPDKPITDQEVLHNLERDGILVFTPSRKVNGRRIVCYDDRFIIKLAAETDGIVVSNDNFRDLTKENAKWRETIEQRLLMYSFVGDMFMVPDDPLGKHGPNLTDFLRKGSATHPKICPYLKKCTYGLKCRFYHPERDQEAINLKLEKLIDLFGESFPESAMRKVISDNPTATVTVLVNILCDSVGNGHGKH</sequence>
<keyword evidence="9" id="KW-0460">Magnesium</keyword>
<evidence type="ECO:0000256" key="5">
    <source>
        <dbReference type="ARBA" id="ARBA00022759"/>
    </source>
</evidence>
<dbReference type="PANTHER" id="PTHR12876:SF35">
    <property type="entry name" value="LD08718P-RELATED"/>
    <property type="match status" value="1"/>
</dbReference>
<dbReference type="Pfam" id="PF23050">
    <property type="entry name" value="KH_N4BP1_1st"/>
    <property type="match status" value="1"/>
</dbReference>
<reference evidence="13 14" key="1">
    <citation type="submission" date="2022-05" db="EMBL/GenBank/DDBJ databases">
        <authorList>
            <consortium name="Genoscope - CEA"/>
            <person name="William W."/>
        </authorList>
    </citation>
    <scope>NUCLEOTIDE SEQUENCE [LARGE SCALE GENOMIC DNA]</scope>
</reference>
<evidence type="ECO:0000256" key="9">
    <source>
        <dbReference type="ARBA" id="ARBA00022842"/>
    </source>
</evidence>
<feature type="compositionally biased region" description="Polar residues" evidence="11">
    <location>
        <begin position="190"/>
        <end position="199"/>
    </location>
</feature>
<keyword evidence="3" id="KW-0540">Nuclease</keyword>
<keyword evidence="8 10" id="KW-0862">Zinc</keyword>
<evidence type="ECO:0000256" key="4">
    <source>
        <dbReference type="ARBA" id="ARBA00022723"/>
    </source>
</evidence>
<evidence type="ECO:0000259" key="12">
    <source>
        <dbReference type="PROSITE" id="PS50103"/>
    </source>
</evidence>
<organism evidence="13 14">
    <name type="scientific">Porites evermanni</name>
    <dbReference type="NCBI Taxonomy" id="104178"/>
    <lineage>
        <taxon>Eukaryota</taxon>
        <taxon>Metazoa</taxon>
        <taxon>Cnidaria</taxon>
        <taxon>Anthozoa</taxon>
        <taxon>Hexacorallia</taxon>
        <taxon>Scleractinia</taxon>
        <taxon>Fungiina</taxon>
        <taxon>Poritidae</taxon>
        <taxon>Porites</taxon>
    </lineage>
</organism>
<evidence type="ECO:0000256" key="8">
    <source>
        <dbReference type="ARBA" id="ARBA00022833"/>
    </source>
</evidence>
<evidence type="ECO:0000313" key="13">
    <source>
        <dbReference type="EMBL" id="CAH3015239.1"/>
    </source>
</evidence>
<dbReference type="Pfam" id="PF11977">
    <property type="entry name" value="RNase_Zc3h12a"/>
    <property type="match status" value="1"/>
</dbReference>
<keyword evidence="7" id="KW-0378">Hydrolase</keyword>
<evidence type="ECO:0000256" key="11">
    <source>
        <dbReference type="SAM" id="MobiDB-lite"/>
    </source>
</evidence>
<dbReference type="InterPro" id="IPR000571">
    <property type="entry name" value="Znf_CCCH"/>
</dbReference>
<evidence type="ECO:0000256" key="3">
    <source>
        <dbReference type="ARBA" id="ARBA00022722"/>
    </source>
</evidence>
<feature type="region of interest" description="Disordered" evidence="11">
    <location>
        <begin position="190"/>
        <end position="232"/>
    </location>
</feature>
<gene>
    <name evidence="13" type="ORF">PEVE_00014570</name>
</gene>
<dbReference type="EMBL" id="CALNXI010000021">
    <property type="protein sequence ID" value="CAH3015239.1"/>
    <property type="molecule type" value="Genomic_DNA"/>
</dbReference>
<evidence type="ECO:0000313" key="14">
    <source>
        <dbReference type="Proteomes" id="UP001159427"/>
    </source>
</evidence>
<evidence type="ECO:0000256" key="1">
    <source>
        <dbReference type="ARBA" id="ARBA00001946"/>
    </source>
</evidence>
<dbReference type="CDD" id="cd18729">
    <property type="entry name" value="PIN_Zc3h12-like"/>
    <property type="match status" value="1"/>
</dbReference>
<proteinExistence type="inferred from homology"/>
<dbReference type="CDD" id="cd09032">
    <property type="entry name" value="KH-I_N4BP1_like_rpt1"/>
    <property type="match status" value="1"/>
</dbReference>